<protein>
    <submittedName>
        <fullName evidence="2">Uncharacterized protein</fullName>
    </submittedName>
</protein>
<comment type="caution">
    <text evidence="2">The sequence shown here is derived from an EMBL/GenBank/DDBJ whole genome shotgun (WGS) entry which is preliminary data.</text>
</comment>
<keyword evidence="3" id="KW-1185">Reference proteome</keyword>
<dbReference type="EMBL" id="VJMJ01000084">
    <property type="protein sequence ID" value="KAF0737385.1"/>
    <property type="molecule type" value="Genomic_DNA"/>
</dbReference>
<evidence type="ECO:0000313" key="2">
    <source>
        <dbReference type="EMBL" id="KAF0737385.1"/>
    </source>
</evidence>
<organism evidence="2 3">
    <name type="scientific">Aphanomyces euteiches</name>
    <dbReference type="NCBI Taxonomy" id="100861"/>
    <lineage>
        <taxon>Eukaryota</taxon>
        <taxon>Sar</taxon>
        <taxon>Stramenopiles</taxon>
        <taxon>Oomycota</taxon>
        <taxon>Saprolegniomycetes</taxon>
        <taxon>Saprolegniales</taxon>
        <taxon>Verrucalvaceae</taxon>
        <taxon>Aphanomyces</taxon>
    </lineage>
</organism>
<evidence type="ECO:0000256" key="1">
    <source>
        <dbReference type="SAM" id="Coils"/>
    </source>
</evidence>
<dbReference type="AlphaFoldDB" id="A0A6G0XBP7"/>
<accession>A0A6G0XBP7</accession>
<proteinExistence type="predicted"/>
<reference evidence="2 3" key="1">
    <citation type="submission" date="2019-07" db="EMBL/GenBank/DDBJ databases">
        <title>Genomics analysis of Aphanomyces spp. identifies a new class of oomycete effector associated with host adaptation.</title>
        <authorList>
            <person name="Gaulin E."/>
        </authorList>
    </citation>
    <scope>NUCLEOTIDE SEQUENCE [LARGE SCALE GENOMIC DNA]</scope>
    <source>
        <strain evidence="2 3">ATCC 201684</strain>
    </source>
</reference>
<name>A0A6G0XBP7_9STRA</name>
<gene>
    <name evidence="2" type="ORF">Ae201684_006550</name>
</gene>
<dbReference type="Proteomes" id="UP000481153">
    <property type="component" value="Unassembled WGS sequence"/>
</dbReference>
<evidence type="ECO:0000313" key="3">
    <source>
        <dbReference type="Proteomes" id="UP000481153"/>
    </source>
</evidence>
<feature type="coiled-coil region" evidence="1">
    <location>
        <begin position="13"/>
        <end position="103"/>
    </location>
</feature>
<keyword evidence="1" id="KW-0175">Coiled coil</keyword>
<sequence>MSVWPKKAWSIEEELLKKKNKSIEDKYQSLLSEYQELRVENAKTNAKLREMERYKEISDDIVNSASSSRRMEEKERIEIASQLQQYREKLEEAVDNICFLEKENKRLKSELTSAKLDATTSNVLLKNLDDSKTKLSTTESRIQMMRIEILELKNRKADLHSQVQDLKARLHAAETLADKKGEECKRLNRKLESVESAWDSTRSQNHRIQKEIRSVAEVADLNRELSEKSKHRVASLENEVESLEIKLKARDRTIEARLFDCMLRKRLLKKDFTELQAINKELRRVSNEHAKHDSEAEQTLSMNETEIKCLRDMNRTSAERIEELMAENSKLQQQLLEVHGDFLKKVQLDSSWKHKEKEKYVFQLTVFLHLDAHGMARLRREVEEEMDVLKKPRVCKNCHESFTLEKNTAQSCTYHPGRYLPRQYPLEGYSWSCCCKRDISSRPCKFAGRHVERDTL</sequence>
<dbReference type="VEuPathDB" id="FungiDB:AeMF1_021751"/>
<dbReference type="Gene3D" id="1.10.287.1490">
    <property type="match status" value="1"/>
</dbReference>
<feature type="coiled-coil region" evidence="1">
    <location>
        <begin position="135"/>
        <end position="197"/>
    </location>
</feature>
<feature type="coiled-coil region" evidence="1">
    <location>
        <begin position="226"/>
        <end position="341"/>
    </location>
</feature>